<dbReference type="InterPro" id="IPR052159">
    <property type="entry name" value="Competence_DNA_uptake"/>
</dbReference>
<organism evidence="8 9">
    <name type="scientific">Candidatus Cryptobacteroides gallistercoris</name>
    <dbReference type="NCBI Taxonomy" id="2840765"/>
    <lineage>
        <taxon>Bacteria</taxon>
        <taxon>Pseudomonadati</taxon>
        <taxon>Bacteroidota</taxon>
        <taxon>Bacteroidia</taxon>
        <taxon>Bacteroidales</taxon>
        <taxon>Candidatus Cryptobacteroides</taxon>
    </lineage>
</organism>
<dbReference type="NCBIfam" id="TIGR00360">
    <property type="entry name" value="ComEC_N-term"/>
    <property type="match status" value="1"/>
</dbReference>
<evidence type="ECO:0000256" key="3">
    <source>
        <dbReference type="ARBA" id="ARBA00022692"/>
    </source>
</evidence>
<feature type="transmembrane region" description="Helical" evidence="6">
    <location>
        <begin position="31"/>
        <end position="51"/>
    </location>
</feature>
<dbReference type="PANTHER" id="PTHR30619:SF1">
    <property type="entry name" value="RECOMBINATION PROTEIN 2"/>
    <property type="match status" value="1"/>
</dbReference>
<dbReference type="EMBL" id="JADIMJ010000075">
    <property type="protein sequence ID" value="MBO8454065.1"/>
    <property type="molecule type" value="Genomic_DNA"/>
</dbReference>
<accession>A0A940DPC9</accession>
<dbReference type="Pfam" id="PF03772">
    <property type="entry name" value="Competence"/>
    <property type="match status" value="1"/>
</dbReference>
<evidence type="ECO:0000256" key="1">
    <source>
        <dbReference type="ARBA" id="ARBA00004651"/>
    </source>
</evidence>
<evidence type="ECO:0000256" key="4">
    <source>
        <dbReference type="ARBA" id="ARBA00022989"/>
    </source>
</evidence>
<evidence type="ECO:0000256" key="2">
    <source>
        <dbReference type="ARBA" id="ARBA00022475"/>
    </source>
</evidence>
<feature type="transmembrane region" description="Helical" evidence="6">
    <location>
        <begin position="322"/>
        <end position="347"/>
    </location>
</feature>
<evidence type="ECO:0000256" key="6">
    <source>
        <dbReference type="SAM" id="Phobius"/>
    </source>
</evidence>
<reference evidence="8" key="1">
    <citation type="submission" date="2020-10" db="EMBL/GenBank/DDBJ databases">
        <authorList>
            <person name="Gilroy R."/>
        </authorList>
    </citation>
    <scope>NUCLEOTIDE SEQUENCE</scope>
    <source>
        <strain evidence="8">F1-3629</strain>
    </source>
</reference>
<evidence type="ECO:0000313" key="9">
    <source>
        <dbReference type="Proteomes" id="UP000771749"/>
    </source>
</evidence>
<dbReference type="PANTHER" id="PTHR30619">
    <property type="entry name" value="DNA INTERNALIZATION/COMPETENCE PROTEIN COMEC/REC2"/>
    <property type="match status" value="1"/>
</dbReference>
<comment type="caution">
    <text evidence="8">The sequence shown here is derived from an EMBL/GenBank/DDBJ whole genome shotgun (WGS) entry which is preliminary data.</text>
</comment>
<evidence type="ECO:0000313" key="8">
    <source>
        <dbReference type="EMBL" id="MBO8454065.1"/>
    </source>
</evidence>
<dbReference type="AlphaFoldDB" id="A0A940DPC9"/>
<dbReference type="GO" id="GO:0005886">
    <property type="term" value="C:plasma membrane"/>
    <property type="evidence" value="ECO:0007669"/>
    <property type="project" value="UniProtKB-SubCell"/>
</dbReference>
<reference evidence="8" key="2">
    <citation type="journal article" date="2021" name="PeerJ">
        <title>Extensive microbial diversity within the chicken gut microbiome revealed by metagenomics and culture.</title>
        <authorList>
            <person name="Gilroy R."/>
            <person name="Ravi A."/>
            <person name="Getino M."/>
            <person name="Pursley I."/>
            <person name="Horton D.L."/>
            <person name="Alikhan N.F."/>
            <person name="Baker D."/>
            <person name="Gharbi K."/>
            <person name="Hall N."/>
            <person name="Watson M."/>
            <person name="Adriaenssens E.M."/>
            <person name="Foster-Nyarko E."/>
            <person name="Jarju S."/>
            <person name="Secka A."/>
            <person name="Antonio M."/>
            <person name="Oren A."/>
            <person name="Chaudhuri R.R."/>
            <person name="La Ragione R."/>
            <person name="Hildebrand F."/>
            <person name="Pallen M.J."/>
        </authorList>
    </citation>
    <scope>NUCLEOTIDE SEQUENCE</scope>
    <source>
        <strain evidence="8">F1-3629</strain>
    </source>
</reference>
<gene>
    <name evidence="8" type="ORF">IAC07_04995</name>
</gene>
<dbReference type="Proteomes" id="UP000771749">
    <property type="component" value="Unassembled WGS sequence"/>
</dbReference>
<proteinExistence type="predicted"/>
<keyword evidence="5 6" id="KW-0472">Membrane</keyword>
<feature type="transmembrane region" description="Helical" evidence="6">
    <location>
        <begin position="237"/>
        <end position="254"/>
    </location>
</feature>
<feature type="transmembrane region" description="Helical" evidence="6">
    <location>
        <begin position="198"/>
        <end position="225"/>
    </location>
</feature>
<dbReference type="InterPro" id="IPR004477">
    <property type="entry name" value="ComEC_N"/>
</dbReference>
<keyword evidence="2" id="KW-1003">Cell membrane</keyword>
<sequence>MGVERDIAGIALFFIAGTAAGEILCTTDRLSAAAAAIFAAASALHAALMYLKCRPRRDTPESPLSENKYVRVIIPAMFLLAGMSGAAGDRFGSCIRIRDTFLPASLLHEAAVSCSEAFREAIDAVPFGDRDCNALAKALLSGDKSDVSRTINDAFRESGASHILALSGMHLGVMYWILLKMTSVFGNFPAVRKTRSCLIILISAWYTLITGASASLVRALLFISLNESAKMAGRETRPMNTFFIALVVQLTISPHNVTEAGFQLSYLAMAGIYLVYPKMKNWYPGNGRNPLKRLWDTAALSISCQLFTGPAVWLIFGTFPKYFLVTNLLAVPLSTFIMILSAAAVFLHHFGLCPDFLISLGTESIRLLTDILSIVSSLP</sequence>
<protein>
    <submittedName>
        <fullName evidence="8">ComEC/Rec2 family competence protein</fullName>
    </submittedName>
</protein>
<name>A0A940DPC9_9BACT</name>
<feature type="transmembrane region" description="Helical" evidence="6">
    <location>
        <begin position="159"/>
        <end position="178"/>
    </location>
</feature>
<feature type="domain" description="ComEC/Rec2-related protein" evidence="7">
    <location>
        <begin position="139"/>
        <end position="379"/>
    </location>
</feature>
<evidence type="ECO:0000259" key="7">
    <source>
        <dbReference type="Pfam" id="PF03772"/>
    </source>
</evidence>
<comment type="subcellular location">
    <subcellularLocation>
        <location evidence="1">Cell membrane</location>
        <topology evidence="1">Multi-pass membrane protein</topology>
    </subcellularLocation>
</comment>
<keyword evidence="4 6" id="KW-1133">Transmembrane helix</keyword>
<keyword evidence="3 6" id="KW-0812">Transmembrane</keyword>
<feature type="transmembrane region" description="Helical" evidence="6">
    <location>
        <begin position="297"/>
        <end position="316"/>
    </location>
</feature>
<evidence type="ECO:0000256" key="5">
    <source>
        <dbReference type="ARBA" id="ARBA00023136"/>
    </source>
</evidence>